<sequence length="305" mass="35870">MLETKEIQRMLNMIYHHGRPLEEARVKHLFFDGSADDVIKELSRFQNPDGGFGHALEPDLWNPNSSPIQCWAAINILRELNFDRNAPLVNKLVDYLENTFDEKTLRWPLLIPSNDEYPHAPWWSYREMEPQFNPSASIAGFLIRYTNPLNKAFKYANKVARGAIDYINNTKDAIEVHELNCLVEMMNDVSDLFKHYQPYIEAKQNMILHIENTIEKDRSKWFTEYSVRPSFLINSHPSIGSELFFDLVLEELDLAVQNRNEDGLWSITWTWDDYPSIYKEAAFIWEAIIALGYLKMMYEFGYIKK</sequence>
<proteinExistence type="predicted"/>
<evidence type="ECO:0000313" key="1">
    <source>
        <dbReference type="EMBL" id="MDI6451991.1"/>
    </source>
</evidence>
<protein>
    <submittedName>
        <fullName evidence="1">Uncharacterized protein</fullName>
    </submittedName>
</protein>
<dbReference type="EMBL" id="JASCXW010000001">
    <property type="protein sequence ID" value="MDI6451991.1"/>
    <property type="molecule type" value="Genomic_DNA"/>
</dbReference>
<evidence type="ECO:0000313" key="2">
    <source>
        <dbReference type="Proteomes" id="UP001431532"/>
    </source>
</evidence>
<keyword evidence="2" id="KW-1185">Reference proteome</keyword>
<gene>
    <name evidence="1" type="ORF">QJ521_00310</name>
</gene>
<comment type="caution">
    <text evidence="1">The sequence shown here is derived from an EMBL/GenBank/DDBJ whole genome shotgun (WGS) entry which is preliminary data.</text>
</comment>
<dbReference type="Proteomes" id="UP001431532">
    <property type="component" value="Unassembled WGS sequence"/>
</dbReference>
<dbReference type="InterPro" id="IPR008930">
    <property type="entry name" value="Terpenoid_cyclase/PrenylTrfase"/>
</dbReference>
<reference evidence="1" key="1">
    <citation type="submission" date="2023-05" db="EMBL/GenBank/DDBJ databases">
        <title>Mariniplasma microaerophilum sp. nov., a novel anaerobic mollicute isolated from terrestrial mud volcano, Taman Peninsula, Russia.</title>
        <authorList>
            <person name="Khomyakova M.A."/>
            <person name="Merkel A.Y."/>
            <person name="Slobodkin A.I."/>
        </authorList>
    </citation>
    <scope>NUCLEOTIDE SEQUENCE</scope>
    <source>
        <strain evidence="1">M4Ah</strain>
    </source>
</reference>
<dbReference type="AlphaFoldDB" id="A0AAW6U7D1"/>
<name>A0AAW6U7D1_9MOLU</name>
<accession>A0AAW6U7D1</accession>
<dbReference type="SUPFAM" id="SSF48239">
    <property type="entry name" value="Terpenoid cyclases/Protein prenyltransferases"/>
    <property type="match status" value="1"/>
</dbReference>
<dbReference type="RefSeq" id="WP_282838371.1">
    <property type="nucleotide sequence ID" value="NZ_JASCXW010000001.1"/>
</dbReference>
<organism evidence="1 2">
    <name type="scientific">Peloplasma aerotolerans</name>
    <dbReference type="NCBI Taxonomy" id="3044389"/>
    <lineage>
        <taxon>Bacteria</taxon>
        <taxon>Bacillati</taxon>
        <taxon>Mycoplasmatota</taxon>
        <taxon>Mollicutes</taxon>
        <taxon>Acholeplasmatales</taxon>
        <taxon>Acholeplasmataceae</taxon>
        <taxon>Peloplasma</taxon>
    </lineage>
</organism>